<reference evidence="2" key="2">
    <citation type="submission" date="2025-09" db="UniProtKB">
        <authorList>
            <consortium name="Ensembl"/>
        </authorList>
    </citation>
    <scope>IDENTIFICATION</scope>
</reference>
<organism evidence="2 3">
    <name type="scientific">Cyanistes caeruleus</name>
    <name type="common">Eurasian blue tit</name>
    <name type="synonym">Parus caeruleus</name>
    <dbReference type="NCBI Taxonomy" id="156563"/>
    <lineage>
        <taxon>Eukaryota</taxon>
        <taxon>Metazoa</taxon>
        <taxon>Chordata</taxon>
        <taxon>Craniata</taxon>
        <taxon>Vertebrata</taxon>
        <taxon>Euteleostomi</taxon>
        <taxon>Archelosauria</taxon>
        <taxon>Archosauria</taxon>
        <taxon>Dinosauria</taxon>
        <taxon>Saurischia</taxon>
        <taxon>Theropoda</taxon>
        <taxon>Coelurosauria</taxon>
        <taxon>Aves</taxon>
        <taxon>Neognathae</taxon>
        <taxon>Neoaves</taxon>
        <taxon>Telluraves</taxon>
        <taxon>Australaves</taxon>
        <taxon>Passeriformes</taxon>
        <taxon>Paridae</taxon>
        <taxon>Cyanistes</taxon>
    </lineage>
</organism>
<sequence length="209" mass="23067">MIMWHVTENISFLIDDSAAESFNGNETVGHSSNASGGTHCREMAETNSNGKTNLEQDEQPLNLSDSPLSAQLTSEYRLDDHSSNGKNKYKTLLISDLKMEREARENGSKSPAHSYSSYDSGKNESVGRGAEDLSLNRGDEDEDDHDEQEDPEKVNESDGVEAERLKAFNVSPLALTLFTSSVPFALLFLGKSDNIKGTLICRILFQLLF</sequence>
<dbReference type="Proteomes" id="UP000694410">
    <property type="component" value="Unplaced"/>
</dbReference>
<feature type="region of interest" description="Disordered" evidence="1">
    <location>
        <begin position="100"/>
        <end position="160"/>
    </location>
</feature>
<protein>
    <submittedName>
        <fullName evidence="2">Uncharacterized protein</fullName>
    </submittedName>
</protein>
<dbReference type="AlphaFoldDB" id="A0A8C0UIS5"/>
<evidence type="ECO:0000313" key="3">
    <source>
        <dbReference type="Proteomes" id="UP000694410"/>
    </source>
</evidence>
<evidence type="ECO:0000256" key="1">
    <source>
        <dbReference type="SAM" id="MobiDB-lite"/>
    </source>
</evidence>
<feature type="region of interest" description="Disordered" evidence="1">
    <location>
        <begin position="24"/>
        <end position="67"/>
    </location>
</feature>
<feature type="compositionally biased region" description="Polar residues" evidence="1">
    <location>
        <begin position="108"/>
        <end position="120"/>
    </location>
</feature>
<feature type="compositionally biased region" description="Polar residues" evidence="1">
    <location>
        <begin position="24"/>
        <end position="36"/>
    </location>
</feature>
<feature type="compositionally biased region" description="Basic and acidic residues" evidence="1">
    <location>
        <begin position="151"/>
        <end position="160"/>
    </location>
</feature>
<feature type="compositionally biased region" description="Acidic residues" evidence="1">
    <location>
        <begin position="139"/>
        <end position="150"/>
    </location>
</feature>
<keyword evidence="3" id="KW-1185">Reference proteome</keyword>
<name>A0A8C0UIS5_CYACU</name>
<dbReference type="Ensembl" id="ENSCCET00000012731.1">
    <property type="protein sequence ID" value="ENSCCEP00000007970.1"/>
    <property type="gene ID" value="ENSCCEG00000008305.1"/>
</dbReference>
<accession>A0A8C0UIS5</accession>
<reference evidence="2" key="1">
    <citation type="submission" date="2025-08" db="UniProtKB">
        <authorList>
            <consortium name="Ensembl"/>
        </authorList>
    </citation>
    <scope>IDENTIFICATION</scope>
</reference>
<proteinExistence type="predicted"/>
<evidence type="ECO:0000313" key="2">
    <source>
        <dbReference type="Ensembl" id="ENSCCEP00000007970.1"/>
    </source>
</evidence>
<feature type="compositionally biased region" description="Polar residues" evidence="1">
    <location>
        <begin position="45"/>
        <end position="67"/>
    </location>
</feature>